<sequence>MLENWCNKTFARLLIKCCCASVGGSLISILPCPSLINSWPVIIEVFKRSFGKLSNFLLTTAFNRFKNSPSFLLLFCFESEPECREEICSSSLNIHLITLRDDPRTCRSTM</sequence>
<name>E9P9Z0_YEASX</name>
<proteinExistence type="predicted"/>
<evidence type="ECO:0000313" key="1">
    <source>
        <dbReference type="EMBL" id="AAB60281.1"/>
    </source>
</evidence>
<organism evidence="1">
    <name type="scientific">Saccharomyces cerevisiae</name>
    <name type="common">Baker's yeast</name>
    <dbReference type="NCBI Taxonomy" id="4932"/>
    <lineage>
        <taxon>Eukaryota</taxon>
        <taxon>Fungi</taxon>
        <taxon>Dikarya</taxon>
        <taxon>Ascomycota</taxon>
        <taxon>Saccharomycotina</taxon>
        <taxon>Saccharomycetes</taxon>
        <taxon>Saccharomycetales</taxon>
        <taxon>Saccharomycetaceae</taxon>
        <taxon>Saccharomyces</taxon>
    </lineage>
</organism>
<protein>
    <submittedName>
        <fullName evidence="1">Uncharacterized protein</fullName>
    </submittedName>
</protein>
<dbReference type="AlphaFoldDB" id="E9P9Z0"/>
<reference evidence="1" key="2">
    <citation type="journal article" date="1993" name="Curr. Genet.">
        <title>Yeast single copy gene URP1 is a homolog of rat ribosomal protein gene L21.</title>
        <authorList>
            <person name="Jank B."/>
            <person name="Waldherr M."/>
            <person name="Schweyen R.J."/>
        </authorList>
    </citation>
    <scope>NUCLEOTIDE SEQUENCE</scope>
    <source>
        <strain evidence="1">AlphaS288C</strain>
    </source>
</reference>
<reference evidence="1" key="1">
    <citation type="journal article" date="1992" name="Genetics">
        <title>The yeast omnipotent suppressor SUP46 encodes a ribosomal protein which is a functional and structural homolog of the Escherichia coli S4 ram protein.</title>
        <authorList>
            <person name="Vincent A."/>
            <person name="Liebman S.W."/>
        </authorList>
    </citation>
    <scope>NUCLEOTIDE SEQUENCE</scope>
    <source>
        <strain evidence="1">AlphaS288C</strain>
    </source>
</reference>
<accession>E9P9Z0</accession>
<dbReference type="EMBL" id="U02073">
    <property type="protein sequence ID" value="AAB60281.1"/>
    <property type="molecule type" value="Genomic_DNA"/>
</dbReference>
<reference evidence="1" key="3">
    <citation type="journal article" date="1994" name="Yeast">
        <title>A 12.5 kb fragment of the yeast chromosome II contains two adjacent genes encoding ribosomal proteins and six putative new genes, one of which encodes a putative transcriptional factor.</title>
        <authorList>
            <person name="Demolis N."/>
            <person name="Jacquet M."/>
            <person name="Mallet L."/>
        </authorList>
    </citation>
    <scope>NUCLEOTIDE SEQUENCE</scope>
    <source>
        <strain evidence="1">AlphaS288C</strain>
    </source>
</reference>